<organism evidence="1 2">
    <name type="scientific">Stephania yunnanensis</name>
    <dbReference type="NCBI Taxonomy" id="152371"/>
    <lineage>
        <taxon>Eukaryota</taxon>
        <taxon>Viridiplantae</taxon>
        <taxon>Streptophyta</taxon>
        <taxon>Embryophyta</taxon>
        <taxon>Tracheophyta</taxon>
        <taxon>Spermatophyta</taxon>
        <taxon>Magnoliopsida</taxon>
        <taxon>Ranunculales</taxon>
        <taxon>Menispermaceae</taxon>
        <taxon>Menispermoideae</taxon>
        <taxon>Cissampelideae</taxon>
        <taxon>Stephania</taxon>
    </lineage>
</organism>
<dbReference type="EMBL" id="JBBNAF010000001">
    <property type="protein sequence ID" value="KAK9168155.1"/>
    <property type="molecule type" value="Genomic_DNA"/>
</dbReference>
<accession>A0AAP0LCT1</accession>
<name>A0AAP0LCT1_9MAGN</name>
<proteinExistence type="predicted"/>
<dbReference type="AlphaFoldDB" id="A0AAP0LCT1"/>
<dbReference type="Proteomes" id="UP001420932">
    <property type="component" value="Unassembled WGS sequence"/>
</dbReference>
<evidence type="ECO:0000313" key="2">
    <source>
        <dbReference type="Proteomes" id="UP001420932"/>
    </source>
</evidence>
<protein>
    <submittedName>
        <fullName evidence="1">Uncharacterized protein</fullName>
    </submittedName>
</protein>
<keyword evidence="2" id="KW-1185">Reference proteome</keyword>
<reference evidence="1 2" key="1">
    <citation type="submission" date="2024-01" db="EMBL/GenBank/DDBJ databases">
        <title>Genome assemblies of Stephania.</title>
        <authorList>
            <person name="Yang L."/>
        </authorList>
    </citation>
    <scope>NUCLEOTIDE SEQUENCE [LARGE SCALE GENOMIC DNA]</scope>
    <source>
        <strain evidence="1">YNDBR</strain>
        <tissue evidence="1">Leaf</tissue>
    </source>
</reference>
<gene>
    <name evidence="1" type="ORF">Syun_000295</name>
</gene>
<evidence type="ECO:0000313" key="1">
    <source>
        <dbReference type="EMBL" id="KAK9168155.1"/>
    </source>
</evidence>
<comment type="caution">
    <text evidence="1">The sequence shown here is derived from an EMBL/GenBank/DDBJ whole genome shotgun (WGS) entry which is preliminary data.</text>
</comment>
<sequence>MNLDDRRCSADVGGRSLEGTALAIQTKQFFTLKCYVHYSASYIVIPIDFSRCCVHRTFRPFGGITRNQQLCWFSLDIASLDFTVLVKWGNKGVGIGGSQSVGCIQGIKKGALWSRDKSEKQHYNSNTLEAQWFNQADFDLLVL</sequence>